<reference evidence="3" key="1">
    <citation type="submission" date="2012-06" db="EMBL/GenBank/DDBJ databases">
        <title>The genome sequence of Coniosporium apollinis CBS 100218.</title>
        <authorList>
            <consortium name="The Broad Institute Genome Sequencing Platform"/>
            <person name="Cuomo C."/>
            <person name="Gorbushina A."/>
            <person name="Noack S."/>
            <person name="Walker B."/>
            <person name="Young S.K."/>
            <person name="Zeng Q."/>
            <person name="Gargeya S."/>
            <person name="Fitzgerald M."/>
            <person name="Haas B."/>
            <person name="Abouelleil A."/>
            <person name="Alvarado L."/>
            <person name="Arachchi H.M."/>
            <person name="Berlin A.M."/>
            <person name="Chapman S.B."/>
            <person name="Goldberg J."/>
            <person name="Griggs A."/>
            <person name="Gujja S."/>
            <person name="Hansen M."/>
            <person name="Howarth C."/>
            <person name="Imamovic A."/>
            <person name="Larimer J."/>
            <person name="McCowan C."/>
            <person name="Montmayeur A."/>
            <person name="Murphy C."/>
            <person name="Neiman D."/>
            <person name="Pearson M."/>
            <person name="Priest M."/>
            <person name="Roberts A."/>
            <person name="Saif S."/>
            <person name="Shea T."/>
            <person name="Sisk P."/>
            <person name="Sykes S."/>
            <person name="Wortman J."/>
            <person name="Nusbaum C."/>
            <person name="Birren B."/>
        </authorList>
    </citation>
    <scope>NUCLEOTIDE SEQUENCE [LARGE SCALE GENOMIC DNA]</scope>
    <source>
        <strain evidence="3">CBS 100218</strain>
    </source>
</reference>
<protein>
    <submittedName>
        <fullName evidence="2">Uncharacterized protein</fullName>
    </submittedName>
</protein>
<evidence type="ECO:0000313" key="3">
    <source>
        <dbReference type="Proteomes" id="UP000016924"/>
    </source>
</evidence>
<dbReference type="RefSeq" id="XP_007779975.1">
    <property type="nucleotide sequence ID" value="XM_007781785.1"/>
</dbReference>
<organism evidence="2 3">
    <name type="scientific">Coniosporium apollinis (strain CBS 100218)</name>
    <name type="common">Rock-inhabiting black yeast</name>
    <dbReference type="NCBI Taxonomy" id="1168221"/>
    <lineage>
        <taxon>Eukaryota</taxon>
        <taxon>Fungi</taxon>
        <taxon>Dikarya</taxon>
        <taxon>Ascomycota</taxon>
        <taxon>Pezizomycotina</taxon>
        <taxon>Dothideomycetes</taxon>
        <taxon>Dothideomycetes incertae sedis</taxon>
        <taxon>Coniosporium</taxon>
    </lineage>
</organism>
<feature type="region of interest" description="Disordered" evidence="1">
    <location>
        <begin position="1"/>
        <end position="39"/>
    </location>
</feature>
<dbReference type="EMBL" id="JH767569">
    <property type="protein sequence ID" value="EON64658.1"/>
    <property type="molecule type" value="Genomic_DNA"/>
</dbReference>
<feature type="compositionally biased region" description="Polar residues" evidence="1">
    <location>
        <begin position="1"/>
        <end position="22"/>
    </location>
</feature>
<feature type="compositionally biased region" description="Basic and acidic residues" evidence="1">
    <location>
        <begin position="23"/>
        <end position="34"/>
    </location>
</feature>
<gene>
    <name evidence="2" type="ORF">W97_03891</name>
</gene>
<name>R7YS45_CONA1</name>
<dbReference type="HOGENOM" id="CLU_1415075_0_0_1"/>
<sequence>MLSQKTATVQKIAPDTQNNTAADRSRASTLRKEFPGSNISIPSELTRQAYGFLKAKLLGRLKREEAPQPIPEMRKTNALPETAPGTNVDAADRSRATMLQKHFPHAKGIPVALTRQEYDALKLKLVREPEPQTTLQENAERLREMYPEAHSRVPDRVATYRMESLRLVLQKERDLQRRRPSQDRYELRSSRA</sequence>
<evidence type="ECO:0000313" key="2">
    <source>
        <dbReference type="EMBL" id="EON64658.1"/>
    </source>
</evidence>
<dbReference type="AlphaFoldDB" id="R7YS45"/>
<dbReference type="GeneID" id="19901202"/>
<evidence type="ECO:0000256" key="1">
    <source>
        <dbReference type="SAM" id="MobiDB-lite"/>
    </source>
</evidence>
<keyword evidence="3" id="KW-1185">Reference proteome</keyword>
<proteinExistence type="predicted"/>
<accession>R7YS45</accession>
<feature type="region of interest" description="Disordered" evidence="1">
    <location>
        <begin position="173"/>
        <end position="192"/>
    </location>
</feature>
<dbReference type="Proteomes" id="UP000016924">
    <property type="component" value="Unassembled WGS sequence"/>
</dbReference>